<protein>
    <submittedName>
        <fullName evidence="1">Spermidine synthase</fullName>
    </submittedName>
</protein>
<dbReference type="Gene3D" id="3.40.50.150">
    <property type="entry name" value="Vaccinia Virus protein VP39"/>
    <property type="match status" value="1"/>
</dbReference>
<accession>A0AAW3TWN4</accession>
<evidence type="ECO:0000313" key="2">
    <source>
        <dbReference type="Proteomes" id="UP000528945"/>
    </source>
</evidence>
<dbReference type="EMBL" id="JACIDB010000004">
    <property type="protein sequence ID" value="MBB3876064.1"/>
    <property type="molecule type" value="Genomic_DNA"/>
</dbReference>
<dbReference type="InterPro" id="IPR029063">
    <property type="entry name" value="SAM-dependent_MTases_sf"/>
</dbReference>
<evidence type="ECO:0000313" key="1">
    <source>
        <dbReference type="EMBL" id="MBB3876064.1"/>
    </source>
</evidence>
<dbReference type="RefSeq" id="WP_147035186.1">
    <property type="nucleotide sequence ID" value="NZ_JACIDB010000004.1"/>
</dbReference>
<comment type="caution">
    <text evidence="1">The sequence shown here is derived from an EMBL/GenBank/DDBJ whole genome shotgun (WGS) entry which is preliminary data.</text>
</comment>
<reference evidence="1 2" key="1">
    <citation type="submission" date="2020-08" db="EMBL/GenBank/DDBJ databases">
        <title>Genomic Encyclopedia of Type Strains, Phase IV (KMG-IV): sequencing the most valuable type-strain genomes for metagenomic binning, comparative biology and taxonomic classification.</title>
        <authorList>
            <person name="Goeker M."/>
        </authorList>
    </citation>
    <scope>NUCLEOTIDE SEQUENCE [LARGE SCALE GENOMIC DNA]</scope>
    <source>
        <strain evidence="1 2">DSM 15581</strain>
    </source>
</reference>
<dbReference type="SUPFAM" id="SSF53335">
    <property type="entry name" value="S-adenosyl-L-methionine-dependent methyltransferases"/>
    <property type="match status" value="1"/>
</dbReference>
<organism evidence="1 2">
    <name type="scientific">Sphingomonas aquatilis</name>
    <dbReference type="NCBI Taxonomy" id="93063"/>
    <lineage>
        <taxon>Bacteria</taxon>
        <taxon>Pseudomonadati</taxon>
        <taxon>Pseudomonadota</taxon>
        <taxon>Alphaproteobacteria</taxon>
        <taxon>Sphingomonadales</taxon>
        <taxon>Sphingomonadaceae</taxon>
        <taxon>Sphingomonas</taxon>
    </lineage>
</organism>
<dbReference type="AlphaFoldDB" id="A0AAW3TWN4"/>
<sequence length="192" mass="21538">MAAMIPNVSVPEGQSGIWRIEHFTVTEEQARIDQMRSAFRPGARGVLAGNYTRLMRGGTVVMSDTQAEKRDHLWFVRQAQGHVLINGLGIGMVLGAVLLKPEVTAVTVVEQSADVIALVGPSYRDQRVTIVHADAFTYQPPVGIRYGAVWHDIWDDICADNLPEMHKLHRRYGRRADWQGSWGRELCERYAA</sequence>
<name>A0AAW3TWN4_9SPHN</name>
<gene>
    <name evidence="1" type="ORF">GGR47_002310</name>
</gene>
<dbReference type="Proteomes" id="UP000528945">
    <property type="component" value="Unassembled WGS sequence"/>
</dbReference>
<keyword evidence="2" id="KW-1185">Reference proteome</keyword>
<proteinExistence type="predicted"/>